<dbReference type="InterPro" id="IPR001810">
    <property type="entry name" value="F-box_dom"/>
</dbReference>
<dbReference type="InterPro" id="IPR055290">
    <property type="entry name" value="At3g26010-like"/>
</dbReference>
<evidence type="ECO:0000313" key="3">
    <source>
        <dbReference type="Proteomes" id="UP001457282"/>
    </source>
</evidence>
<dbReference type="Pfam" id="PF00646">
    <property type="entry name" value="F-box"/>
    <property type="match status" value="1"/>
</dbReference>
<dbReference type="EMBL" id="JBEDUW010000005">
    <property type="protein sequence ID" value="KAK9928887.1"/>
    <property type="molecule type" value="Genomic_DNA"/>
</dbReference>
<name>A0AAW1WWY1_RUBAR</name>
<dbReference type="Proteomes" id="UP001457282">
    <property type="component" value="Unassembled WGS sequence"/>
</dbReference>
<keyword evidence="3" id="KW-1185">Reference proteome</keyword>
<gene>
    <name evidence="2" type="ORF">M0R45_026004</name>
</gene>
<accession>A0AAW1WWY1</accession>
<feature type="domain" description="F-box" evidence="1">
    <location>
        <begin position="6"/>
        <end position="45"/>
    </location>
</feature>
<dbReference type="InterPro" id="IPR036047">
    <property type="entry name" value="F-box-like_dom_sf"/>
</dbReference>
<protein>
    <recommendedName>
        <fullName evidence="1">F-box domain-containing protein</fullName>
    </recommendedName>
</protein>
<dbReference type="Gene3D" id="1.20.1280.50">
    <property type="match status" value="1"/>
</dbReference>
<comment type="caution">
    <text evidence="2">The sequence shown here is derived from an EMBL/GenBank/DDBJ whole genome shotgun (WGS) entry which is preliminary data.</text>
</comment>
<proteinExistence type="predicted"/>
<dbReference type="AlphaFoldDB" id="A0AAW1WWY1"/>
<dbReference type="PANTHER" id="PTHR35546">
    <property type="entry name" value="F-BOX PROTEIN INTERACTION DOMAIN PROTEIN-RELATED"/>
    <property type="match status" value="1"/>
</dbReference>
<evidence type="ECO:0000259" key="1">
    <source>
        <dbReference type="Pfam" id="PF00646"/>
    </source>
</evidence>
<dbReference type="SUPFAM" id="SSF81383">
    <property type="entry name" value="F-box domain"/>
    <property type="match status" value="1"/>
</dbReference>
<reference evidence="2 3" key="1">
    <citation type="journal article" date="2023" name="G3 (Bethesda)">
        <title>A chromosome-length genome assembly and annotation of blackberry (Rubus argutus, cv. 'Hillquist').</title>
        <authorList>
            <person name="Bruna T."/>
            <person name="Aryal R."/>
            <person name="Dudchenko O."/>
            <person name="Sargent D.J."/>
            <person name="Mead D."/>
            <person name="Buti M."/>
            <person name="Cavallini A."/>
            <person name="Hytonen T."/>
            <person name="Andres J."/>
            <person name="Pham M."/>
            <person name="Weisz D."/>
            <person name="Mascagni F."/>
            <person name="Usai G."/>
            <person name="Natali L."/>
            <person name="Bassil N."/>
            <person name="Fernandez G.E."/>
            <person name="Lomsadze A."/>
            <person name="Armour M."/>
            <person name="Olukolu B."/>
            <person name="Poorten T."/>
            <person name="Britton C."/>
            <person name="Davik J."/>
            <person name="Ashrafi H."/>
            <person name="Aiden E.L."/>
            <person name="Borodovsky M."/>
            <person name="Worthington M."/>
        </authorList>
    </citation>
    <scope>NUCLEOTIDE SEQUENCE [LARGE SCALE GENOMIC DNA]</scope>
    <source>
        <strain evidence="2">PI 553951</strain>
    </source>
</reference>
<dbReference type="PANTHER" id="PTHR35546:SF130">
    <property type="entry name" value="EXPRESSED PROTEIN"/>
    <property type="match status" value="1"/>
</dbReference>
<sequence>MNTNIYDIPPELLVEILCRLPCNKFVVQCKCVAKSWCTLLSEPSFICRFLWIQSDKQIPITRTIIDVDRQDLLTTDACARLRKSFSENPKARVLATWNDLVLCCKDVDDHRDYYICNPLTFQLVTLPPIPRCHSFHPLGFICEPYSNYKEEESDDSDQQKEERKVIKINSNYRCRVVRILPPDNRKETCFKFNIQVFSSETGEWRESVAPCPQGFEYYFQSEVGYASNGMLYWNSYGDILGLGPFMINNATSTSSGIGTNGDDIVDHYQFHVIKFDQPPGMYRFAEVAIFGVYQGCLRLYDYDHSKEIPRLYVWELKKEELEQMAVDGGGKLSLKHLTSYLLDPEMIHEDAAMVSYLGFDPNDLDIIYVDVDDTIYKCNICTGGWSEIDVKKFHGSPFQLVLPWWPTPVPRMIQRAHLLT</sequence>
<evidence type="ECO:0000313" key="2">
    <source>
        <dbReference type="EMBL" id="KAK9928887.1"/>
    </source>
</evidence>
<organism evidence="2 3">
    <name type="scientific">Rubus argutus</name>
    <name type="common">Southern blackberry</name>
    <dbReference type="NCBI Taxonomy" id="59490"/>
    <lineage>
        <taxon>Eukaryota</taxon>
        <taxon>Viridiplantae</taxon>
        <taxon>Streptophyta</taxon>
        <taxon>Embryophyta</taxon>
        <taxon>Tracheophyta</taxon>
        <taxon>Spermatophyta</taxon>
        <taxon>Magnoliopsida</taxon>
        <taxon>eudicotyledons</taxon>
        <taxon>Gunneridae</taxon>
        <taxon>Pentapetalae</taxon>
        <taxon>rosids</taxon>
        <taxon>fabids</taxon>
        <taxon>Rosales</taxon>
        <taxon>Rosaceae</taxon>
        <taxon>Rosoideae</taxon>
        <taxon>Rosoideae incertae sedis</taxon>
        <taxon>Rubus</taxon>
    </lineage>
</organism>